<accession>A0A9Q3JPJ8</accession>
<evidence type="ECO:0000313" key="3">
    <source>
        <dbReference type="Proteomes" id="UP000765509"/>
    </source>
</evidence>
<feature type="compositionally biased region" description="Polar residues" evidence="1">
    <location>
        <begin position="58"/>
        <end position="69"/>
    </location>
</feature>
<dbReference type="Proteomes" id="UP000765509">
    <property type="component" value="Unassembled WGS sequence"/>
</dbReference>
<evidence type="ECO:0000313" key="2">
    <source>
        <dbReference type="EMBL" id="MBW0565981.1"/>
    </source>
</evidence>
<organism evidence="2 3">
    <name type="scientific">Austropuccinia psidii MF-1</name>
    <dbReference type="NCBI Taxonomy" id="1389203"/>
    <lineage>
        <taxon>Eukaryota</taxon>
        <taxon>Fungi</taxon>
        <taxon>Dikarya</taxon>
        <taxon>Basidiomycota</taxon>
        <taxon>Pucciniomycotina</taxon>
        <taxon>Pucciniomycetes</taxon>
        <taxon>Pucciniales</taxon>
        <taxon>Sphaerophragmiaceae</taxon>
        <taxon>Austropuccinia</taxon>
    </lineage>
</organism>
<name>A0A9Q3JPJ8_9BASI</name>
<protein>
    <submittedName>
        <fullName evidence="2">Uncharacterized protein</fullName>
    </submittedName>
</protein>
<reference evidence="2" key="1">
    <citation type="submission" date="2021-03" db="EMBL/GenBank/DDBJ databases">
        <title>Draft genome sequence of rust myrtle Austropuccinia psidii MF-1, a brazilian biotype.</title>
        <authorList>
            <person name="Quecine M.C."/>
            <person name="Pachon D.M.R."/>
            <person name="Bonatelli M.L."/>
            <person name="Correr F.H."/>
            <person name="Franceschini L.M."/>
            <person name="Leite T.F."/>
            <person name="Margarido G.R.A."/>
            <person name="Almeida C.A."/>
            <person name="Ferrarezi J.A."/>
            <person name="Labate C.A."/>
        </authorList>
    </citation>
    <scope>NUCLEOTIDE SEQUENCE</scope>
    <source>
        <strain evidence="2">MF-1</strain>
    </source>
</reference>
<dbReference type="AlphaFoldDB" id="A0A9Q3JPJ8"/>
<gene>
    <name evidence="2" type="ORF">O181_105696</name>
</gene>
<evidence type="ECO:0000256" key="1">
    <source>
        <dbReference type="SAM" id="MobiDB-lite"/>
    </source>
</evidence>
<feature type="region of interest" description="Disordered" evidence="1">
    <location>
        <begin position="208"/>
        <end position="263"/>
    </location>
</feature>
<feature type="region of interest" description="Disordered" evidence="1">
    <location>
        <begin position="58"/>
        <end position="148"/>
    </location>
</feature>
<keyword evidence="3" id="KW-1185">Reference proteome</keyword>
<proteinExistence type="predicted"/>
<comment type="caution">
    <text evidence="2">The sequence shown here is derived from an EMBL/GenBank/DDBJ whole genome shotgun (WGS) entry which is preliminary data.</text>
</comment>
<sequence length="316" mass="34992">MVRQEKIETSSTVTIIIPASTVISDHNSTVIITQKSQKEPISSELINLDISNTLQKAKNPENNQEQAISPQEAPKKGHRRYYGRSQSDTEGQGSVKDFHNIKLSNSEADESILPSKRADTTTRSLSGPLQSRPEGLQQSTAEQRVPHPCRSVEKLHELIPDCKKISGSSQHLQVTQWMASIDGKEQYDSFNRRMEEEQPSTTKAIAKTIPSGQQQQFQCEKATKSSKQGKREGTSPKALQPGIQDSKDSAGCHGKCVSDGQNDDGIIEKGGSLIKIPEMISDIFNSIPELYEAINDMKNIFLIKMKPFVTTLKQTT</sequence>
<dbReference type="EMBL" id="AVOT02078344">
    <property type="protein sequence ID" value="MBW0565981.1"/>
    <property type="molecule type" value="Genomic_DNA"/>
</dbReference>